<name>A0AAJ4T3T8_9BURK</name>
<organism evidence="1 2">
    <name type="scientific">Janthinobacterium lividum</name>
    <dbReference type="NCBI Taxonomy" id="29581"/>
    <lineage>
        <taxon>Bacteria</taxon>
        <taxon>Pseudomonadati</taxon>
        <taxon>Pseudomonadota</taxon>
        <taxon>Betaproteobacteria</taxon>
        <taxon>Burkholderiales</taxon>
        <taxon>Oxalobacteraceae</taxon>
        <taxon>Janthinobacterium</taxon>
    </lineage>
</organism>
<protein>
    <submittedName>
        <fullName evidence="1">Uncharacterized protein</fullName>
    </submittedName>
</protein>
<gene>
    <name evidence="1" type="ORF">J3P46_18975</name>
</gene>
<dbReference type="EMBL" id="CP071520">
    <property type="protein sequence ID" value="QSX94788.1"/>
    <property type="molecule type" value="Genomic_DNA"/>
</dbReference>
<dbReference type="AlphaFoldDB" id="A0AAJ4T3T8"/>
<reference evidence="1 2" key="1">
    <citation type="submission" date="2021-03" db="EMBL/GenBank/DDBJ databases">
        <title>Draft genome sequence of Janthinobacterium sp. strain PLB02 isolated from infected primmorphs (Lubomirskia baicalensis).</title>
        <authorList>
            <person name="Chernogor L.I."/>
            <person name="Belikov S.I."/>
            <person name="Petrushin I.S."/>
        </authorList>
    </citation>
    <scope>NUCLEOTIDE SEQUENCE [LARGE SCALE GENOMIC DNA]</scope>
    <source>
        <strain evidence="1 2">PLB02</strain>
    </source>
</reference>
<evidence type="ECO:0000313" key="1">
    <source>
        <dbReference type="EMBL" id="QSX94788.1"/>
    </source>
</evidence>
<dbReference type="Proteomes" id="UP000662821">
    <property type="component" value="Chromosome"/>
</dbReference>
<accession>A0AAJ4T3T8</accession>
<proteinExistence type="predicted"/>
<evidence type="ECO:0000313" key="2">
    <source>
        <dbReference type="Proteomes" id="UP000662821"/>
    </source>
</evidence>
<sequence>MKTALRISNLKQELVVHNESRGTECIGKATLSRVVQPSTSGGVRTAGYSTHTFTSTRPVLWAIDLPMGRRVGIVGTGHKNGVYTIGAYCGGNPDFSGFDQQYAVDIWAFSTISAASSQFGLLLRNSDGAIAHDFAAPNITFPVAAGNLSSAAYLPPTVRPVAIGNSPFYDVNYIDRESGFIKMDSRQFLLRESNSVAYSTGVMFMSGLMSGNMPEGSTVSDPSPFFVIDGQFLP</sequence>
<dbReference type="RefSeq" id="WP_151096292.1">
    <property type="nucleotide sequence ID" value="NZ_CP071520.1"/>
</dbReference>